<evidence type="ECO:0000259" key="1">
    <source>
        <dbReference type="PROSITE" id="PS50144"/>
    </source>
</evidence>
<evidence type="ECO:0000313" key="2">
    <source>
        <dbReference type="EMBL" id="MCL7032784.1"/>
    </source>
</evidence>
<feature type="domain" description="MATH" evidence="1">
    <location>
        <begin position="30"/>
        <end position="140"/>
    </location>
</feature>
<dbReference type="AlphaFoldDB" id="A0AA41S4A5"/>
<gene>
    <name evidence="2" type="ORF">MKW94_028613</name>
</gene>
<dbReference type="Proteomes" id="UP001177140">
    <property type="component" value="Unassembled WGS sequence"/>
</dbReference>
<dbReference type="PANTHER" id="PTHR26379:SF187">
    <property type="entry name" value="OS07G0655300 PROTEIN"/>
    <property type="match status" value="1"/>
</dbReference>
<dbReference type="PROSITE" id="PS50144">
    <property type="entry name" value="MATH"/>
    <property type="match status" value="1"/>
</dbReference>
<dbReference type="SUPFAM" id="SSF49599">
    <property type="entry name" value="TRAF domain-like"/>
    <property type="match status" value="1"/>
</dbReference>
<protein>
    <recommendedName>
        <fullName evidence="1">MATH domain-containing protein</fullName>
    </recommendedName>
</protein>
<sequence length="140" mass="16046">MSSSKSVKRPKVHIDHKIMSSSKSIYETVEGSHEYIVEGYSLAKGMGVGKSMTSGKFTVAGYDWVINFYPDGYDQANQEYVCLDIQLLSPGEVRASFEFKLLDRARKRVLRRRSESPQTFITKKGWYVRVFLFLSMLNTL</sequence>
<dbReference type="InterPro" id="IPR002083">
    <property type="entry name" value="MATH/TRAF_dom"/>
</dbReference>
<keyword evidence="3" id="KW-1185">Reference proteome</keyword>
<organism evidence="2 3">
    <name type="scientific">Papaver nudicaule</name>
    <name type="common">Iceland poppy</name>
    <dbReference type="NCBI Taxonomy" id="74823"/>
    <lineage>
        <taxon>Eukaryota</taxon>
        <taxon>Viridiplantae</taxon>
        <taxon>Streptophyta</taxon>
        <taxon>Embryophyta</taxon>
        <taxon>Tracheophyta</taxon>
        <taxon>Spermatophyta</taxon>
        <taxon>Magnoliopsida</taxon>
        <taxon>Ranunculales</taxon>
        <taxon>Papaveraceae</taxon>
        <taxon>Papaveroideae</taxon>
        <taxon>Papaver</taxon>
    </lineage>
</organism>
<dbReference type="GO" id="GO:0016567">
    <property type="term" value="P:protein ubiquitination"/>
    <property type="evidence" value="ECO:0007669"/>
    <property type="project" value="InterPro"/>
</dbReference>
<comment type="caution">
    <text evidence="2">The sequence shown here is derived from an EMBL/GenBank/DDBJ whole genome shotgun (WGS) entry which is preliminary data.</text>
</comment>
<dbReference type="InterPro" id="IPR008974">
    <property type="entry name" value="TRAF-like"/>
</dbReference>
<reference evidence="2" key="1">
    <citation type="submission" date="2022-03" db="EMBL/GenBank/DDBJ databases">
        <title>A functionally conserved STORR gene fusion in Papaver species that diverged 16.8 million years ago.</title>
        <authorList>
            <person name="Catania T."/>
        </authorList>
    </citation>
    <scope>NUCLEOTIDE SEQUENCE</scope>
    <source>
        <strain evidence="2">S-191538</strain>
    </source>
</reference>
<dbReference type="CDD" id="cd00121">
    <property type="entry name" value="MATH"/>
    <property type="match status" value="1"/>
</dbReference>
<dbReference type="EMBL" id="JAJJMA010126847">
    <property type="protein sequence ID" value="MCL7032784.1"/>
    <property type="molecule type" value="Genomic_DNA"/>
</dbReference>
<dbReference type="Pfam" id="PF22486">
    <property type="entry name" value="MATH_2"/>
    <property type="match status" value="1"/>
</dbReference>
<evidence type="ECO:0000313" key="3">
    <source>
        <dbReference type="Proteomes" id="UP001177140"/>
    </source>
</evidence>
<name>A0AA41S4A5_PAPNU</name>
<dbReference type="PANTHER" id="PTHR26379">
    <property type="entry name" value="BTB/POZ AND MATH DOMAIN-CONTAINING PROTEIN 1"/>
    <property type="match status" value="1"/>
</dbReference>
<dbReference type="Gene3D" id="2.60.210.10">
    <property type="entry name" value="Apoptosis, Tumor Necrosis Factor Receptor Associated Protein 2, Chain A"/>
    <property type="match status" value="1"/>
</dbReference>
<accession>A0AA41S4A5</accession>
<proteinExistence type="predicted"/>
<dbReference type="InterPro" id="IPR045005">
    <property type="entry name" value="BPM1-6"/>
</dbReference>
<feature type="non-terminal residue" evidence="2">
    <location>
        <position position="140"/>
    </location>
</feature>